<reference evidence="8 9" key="1">
    <citation type="submission" date="2017-12" db="EMBL/GenBank/DDBJ databases">
        <title>Comparative Functional Genomics of Dry Heat Resistant strains isolated from the Viking Spacecraft.</title>
        <authorList>
            <person name="Seuylemezian A."/>
            <person name="Cooper K."/>
            <person name="Vaishampayan P."/>
        </authorList>
    </citation>
    <scope>NUCLEOTIDE SEQUENCE [LARGE SCALE GENOMIC DNA]</scope>
    <source>
        <strain evidence="8 9">V48-19</strain>
    </source>
</reference>
<evidence type="ECO:0000256" key="3">
    <source>
        <dbReference type="ARBA" id="ARBA00023125"/>
    </source>
</evidence>
<dbReference type="InterPro" id="IPR050090">
    <property type="entry name" value="Tyrosine_recombinase_XerCD"/>
</dbReference>
<evidence type="ECO:0000256" key="2">
    <source>
        <dbReference type="ARBA" id="ARBA00022908"/>
    </source>
</evidence>
<dbReference type="InterPro" id="IPR004107">
    <property type="entry name" value="Integrase_SAM-like_N"/>
</dbReference>
<sequence length="368" mass="43691">MSIRKTKDGRYRIDVSLGFDPVTGKRKRKTMTLKTKRHAEEMYHAIKKAHSDGLLISHKEVSFPTLVSIYLEQCKLHHKPNYYNIEKYTIEKHIIPHFENCIVKKVTHNEIQDFQKSLIDKGLENKTINNTMIILSKIFDIGIVEDVLIKNPCAKVKNLSVVKKQMKFWTPDQFKEFISLIEKDEFIFKVFYTTDYLTGMRLGEILALQWKDLDKFRREINVYKALTYINQEYIITAPKTKNSIRRISINSKLITLLDEWRRYQKEIFDELGIHQSEETYMFQYKDRPPTKDIFSRKIKQICQRGNVEPIRFHDLRHSHVALLIHQGEDYLVIKERLGHSSVSFTMNTYGHLFPNKQKETADRLDDFL</sequence>
<dbReference type="InterPro" id="IPR011010">
    <property type="entry name" value="DNA_brk_join_enz"/>
</dbReference>
<evidence type="ECO:0000256" key="4">
    <source>
        <dbReference type="ARBA" id="ARBA00023172"/>
    </source>
</evidence>
<dbReference type="RefSeq" id="WP_101860322.1">
    <property type="nucleotide sequence ID" value="NZ_PGUV01000006.1"/>
</dbReference>
<dbReference type="Gene3D" id="1.10.443.10">
    <property type="entry name" value="Intergrase catalytic core"/>
    <property type="match status" value="1"/>
</dbReference>
<dbReference type="InterPro" id="IPR013762">
    <property type="entry name" value="Integrase-like_cat_sf"/>
</dbReference>
<dbReference type="InterPro" id="IPR044068">
    <property type="entry name" value="CB"/>
</dbReference>
<proteinExistence type="inferred from homology"/>
<dbReference type="GO" id="GO:0015074">
    <property type="term" value="P:DNA integration"/>
    <property type="evidence" value="ECO:0007669"/>
    <property type="project" value="UniProtKB-KW"/>
</dbReference>
<accession>A0A9Q6F2G7</accession>
<comment type="similarity">
    <text evidence="1">Belongs to the 'phage' integrase family.</text>
</comment>
<dbReference type="GO" id="GO:0003677">
    <property type="term" value="F:DNA binding"/>
    <property type="evidence" value="ECO:0007669"/>
    <property type="project" value="UniProtKB-UniRule"/>
</dbReference>
<evidence type="ECO:0000256" key="5">
    <source>
        <dbReference type="PROSITE-ProRule" id="PRU01248"/>
    </source>
</evidence>
<dbReference type="PANTHER" id="PTHR30349">
    <property type="entry name" value="PHAGE INTEGRASE-RELATED"/>
    <property type="match status" value="1"/>
</dbReference>
<dbReference type="Proteomes" id="UP000234803">
    <property type="component" value="Unassembled WGS sequence"/>
</dbReference>
<organism evidence="8 9">
    <name type="scientific">Bacillus halotolerans</name>
    <dbReference type="NCBI Taxonomy" id="260554"/>
    <lineage>
        <taxon>Bacteria</taxon>
        <taxon>Bacillati</taxon>
        <taxon>Bacillota</taxon>
        <taxon>Bacilli</taxon>
        <taxon>Bacillales</taxon>
        <taxon>Bacillaceae</taxon>
        <taxon>Bacillus</taxon>
    </lineage>
</organism>
<dbReference type="InterPro" id="IPR010998">
    <property type="entry name" value="Integrase_recombinase_N"/>
</dbReference>
<dbReference type="Gene3D" id="1.10.150.130">
    <property type="match status" value="1"/>
</dbReference>
<dbReference type="AlphaFoldDB" id="A0A9Q6F2G7"/>
<evidence type="ECO:0000259" key="6">
    <source>
        <dbReference type="PROSITE" id="PS51898"/>
    </source>
</evidence>
<keyword evidence="2" id="KW-0229">DNA integration</keyword>
<evidence type="ECO:0000256" key="1">
    <source>
        <dbReference type="ARBA" id="ARBA00008857"/>
    </source>
</evidence>
<dbReference type="Pfam" id="PF14659">
    <property type="entry name" value="Phage_int_SAM_3"/>
    <property type="match status" value="1"/>
</dbReference>
<keyword evidence="3 5" id="KW-0238">DNA-binding</keyword>
<comment type="caution">
    <text evidence="8">The sequence shown here is derived from an EMBL/GenBank/DDBJ whole genome shotgun (WGS) entry which is preliminary data.</text>
</comment>
<dbReference type="InterPro" id="IPR002104">
    <property type="entry name" value="Integrase_catalytic"/>
</dbReference>
<dbReference type="CDD" id="cd01189">
    <property type="entry name" value="INT_ICEBs1_C_like"/>
    <property type="match status" value="1"/>
</dbReference>
<dbReference type="SUPFAM" id="SSF56349">
    <property type="entry name" value="DNA breaking-rejoining enzymes"/>
    <property type="match status" value="1"/>
</dbReference>
<evidence type="ECO:0000259" key="7">
    <source>
        <dbReference type="PROSITE" id="PS51900"/>
    </source>
</evidence>
<dbReference type="PROSITE" id="PS51900">
    <property type="entry name" value="CB"/>
    <property type="match status" value="1"/>
</dbReference>
<dbReference type="EMBL" id="PGUV01000006">
    <property type="protein sequence ID" value="PLS07911.1"/>
    <property type="molecule type" value="Genomic_DNA"/>
</dbReference>
<dbReference type="Pfam" id="PF00589">
    <property type="entry name" value="Phage_integrase"/>
    <property type="match status" value="1"/>
</dbReference>
<dbReference type="PROSITE" id="PS51898">
    <property type="entry name" value="TYR_RECOMBINASE"/>
    <property type="match status" value="1"/>
</dbReference>
<dbReference type="PANTHER" id="PTHR30349:SF64">
    <property type="entry name" value="PROPHAGE INTEGRASE INTD-RELATED"/>
    <property type="match status" value="1"/>
</dbReference>
<name>A0A9Q6F2G7_9BACI</name>
<keyword evidence="4" id="KW-0233">DNA recombination</keyword>
<feature type="domain" description="Core-binding (CB)" evidence="7">
    <location>
        <begin position="61"/>
        <end position="143"/>
    </location>
</feature>
<dbReference type="GO" id="GO:0006310">
    <property type="term" value="P:DNA recombination"/>
    <property type="evidence" value="ECO:0007669"/>
    <property type="project" value="UniProtKB-KW"/>
</dbReference>
<protein>
    <submittedName>
        <fullName evidence="8">Site-specific integrase</fullName>
    </submittedName>
</protein>
<evidence type="ECO:0000313" key="9">
    <source>
        <dbReference type="Proteomes" id="UP000234803"/>
    </source>
</evidence>
<evidence type="ECO:0000313" key="8">
    <source>
        <dbReference type="EMBL" id="PLS07911.1"/>
    </source>
</evidence>
<gene>
    <name evidence="8" type="ORF">CUU63_08370</name>
</gene>
<feature type="domain" description="Tyr recombinase" evidence="6">
    <location>
        <begin position="164"/>
        <end position="362"/>
    </location>
</feature>